<dbReference type="PANTHER" id="PTHR33558:SF1">
    <property type="entry name" value="GLUTAREDOXIN-LIKE PROTEIN C5ORF63 HOMOLOG"/>
    <property type="match status" value="1"/>
</dbReference>
<dbReference type="SUPFAM" id="SSF52833">
    <property type="entry name" value="Thioredoxin-like"/>
    <property type="match status" value="1"/>
</dbReference>
<proteinExistence type="inferred from homology"/>
<gene>
    <name evidence="2" type="ORF">BDV25DRAFT_163900</name>
</gene>
<keyword evidence="1" id="KW-0249">Electron transport</keyword>
<dbReference type="Proteomes" id="UP000325780">
    <property type="component" value="Unassembled WGS sequence"/>
</dbReference>
<dbReference type="InterPro" id="IPR036249">
    <property type="entry name" value="Thioredoxin-like_sf"/>
</dbReference>
<comment type="similarity">
    <text evidence="1">Belongs to the glutaredoxin family.</text>
</comment>
<dbReference type="Gene3D" id="3.40.30.10">
    <property type="entry name" value="Glutaredoxin"/>
    <property type="match status" value="1"/>
</dbReference>
<reference evidence="2 3" key="1">
    <citation type="submission" date="2019-04" db="EMBL/GenBank/DDBJ databases">
        <title>Friends and foes A comparative genomics study of 23 Aspergillus species from section Flavi.</title>
        <authorList>
            <consortium name="DOE Joint Genome Institute"/>
            <person name="Kjaerbolling I."/>
            <person name="Vesth T."/>
            <person name="Frisvad J.C."/>
            <person name="Nybo J.L."/>
            <person name="Theobald S."/>
            <person name="Kildgaard S."/>
            <person name="Isbrandt T."/>
            <person name="Kuo A."/>
            <person name="Sato A."/>
            <person name="Lyhne E.K."/>
            <person name="Kogle M.E."/>
            <person name="Wiebenga A."/>
            <person name="Kun R.S."/>
            <person name="Lubbers R.J."/>
            <person name="Makela M.R."/>
            <person name="Barry K."/>
            <person name="Chovatia M."/>
            <person name="Clum A."/>
            <person name="Daum C."/>
            <person name="Haridas S."/>
            <person name="He G."/>
            <person name="LaButti K."/>
            <person name="Lipzen A."/>
            <person name="Mondo S."/>
            <person name="Riley R."/>
            <person name="Salamov A."/>
            <person name="Simmons B.A."/>
            <person name="Magnuson J.K."/>
            <person name="Henrissat B."/>
            <person name="Mortensen U.H."/>
            <person name="Larsen T.O."/>
            <person name="Devries R.P."/>
            <person name="Grigoriev I.V."/>
            <person name="Machida M."/>
            <person name="Baker S.E."/>
            <person name="Andersen M.R."/>
        </authorList>
    </citation>
    <scope>NUCLEOTIDE SEQUENCE [LARGE SCALE GENOMIC DNA]</scope>
    <source>
        <strain evidence="2 3">IBT 18842</strain>
    </source>
</reference>
<sequence length="110" mass="12608">MFPTVARLSQAVCVTLFTRAGCGLCDTAKHAVTQLHKRRPFDYSELDIMLPSNKLWKDVYEFDVPVLHVQSVKAQSGKEEVDLSDPKKLFHRWTEQEVETLVDEVEKTDS</sequence>
<dbReference type="InterPro" id="IPR052565">
    <property type="entry name" value="Glutaredoxin-like_YDR286C"/>
</dbReference>
<evidence type="ECO:0000313" key="2">
    <source>
        <dbReference type="EMBL" id="KAE8145770.1"/>
    </source>
</evidence>
<dbReference type="Pfam" id="PF05768">
    <property type="entry name" value="Glrx-like"/>
    <property type="match status" value="1"/>
</dbReference>
<dbReference type="OrthoDB" id="429967at2759"/>
<organism evidence="2 3">
    <name type="scientific">Aspergillus avenaceus</name>
    <dbReference type="NCBI Taxonomy" id="36643"/>
    <lineage>
        <taxon>Eukaryota</taxon>
        <taxon>Fungi</taxon>
        <taxon>Dikarya</taxon>
        <taxon>Ascomycota</taxon>
        <taxon>Pezizomycotina</taxon>
        <taxon>Eurotiomycetes</taxon>
        <taxon>Eurotiomycetidae</taxon>
        <taxon>Eurotiales</taxon>
        <taxon>Aspergillaceae</taxon>
        <taxon>Aspergillus</taxon>
        <taxon>Aspergillus subgen. Circumdati</taxon>
    </lineage>
</organism>
<dbReference type="AlphaFoldDB" id="A0A5N6THN5"/>
<accession>A0A5N6THN5</accession>
<evidence type="ECO:0000313" key="3">
    <source>
        <dbReference type="Proteomes" id="UP000325780"/>
    </source>
</evidence>
<dbReference type="PANTHER" id="PTHR33558">
    <property type="entry name" value="GLUTAREDOXIN-LIKE PROTEIN C5ORF63 HOMOLOG"/>
    <property type="match status" value="1"/>
</dbReference>
<evidence type="ECO:0000256" key="1">
    <source>
        <dbReference type="RuleBase" id="RU363082"/>
    </source>
</evidence>
<protein>
    <recommendedName>
        <fullName evidence="1">Glutaredoxin-like protein</fullName>
    </recommendedName>
</protein>
<keyword evidence="3" id="KW-1185">Reference proteome</keyword>
<keyword evidence="1" id="KW-0813">Transport</keyword>
<name>A0A5N6THN5_ASPAV</name>
<dbReference type="InterPro" id="IPR008554">
    <property type="entry name" value="Glutaredoxin-like"/>
</dbReference>
<dbReference type="EMBL" id="ML742314">
    <property type="protein sequence ID" value="KAE8145770.1"/>
    <property type="molecule type" value="Genomic_DNA"/>
</dbReference>